<dbReference type="InParanoid" id="A0A2R6QH82"/>
<dbReference type="InterPro" id="IPR001005">
    <property type="entry name" value="SANT/Myb"/>
</dbReference>
<feature type="compositionally biased region" description="Basic and acidic residues" evidence="1">
    <location>
        <begin position="427"/>
        <end position="444"/>
    </location>
</feature>
<feature type="region of interest" description="Disordered" evidence="1">
    <location>
        <begin position="332"/>
        <end position="371"/>
    </location>
</feature>
<feature type="compositionally biased region" description="Acidic residues" evidence="1">
    <location>
        <begin position="343"/>
        <end position="359"/>
    </location>
</feature>
<dbReference type="AlphaFoldDB" id="A0A2R6QH82"/>
<organism evidence="2 3">
    <name type="scientific">Actinidia chinensis var. chinensis</name>
    <name type="common">Chinese soft-hair kiwi</name>
    <dbReference type="NCBI Taxonomy" id="1590841"/>
    <lineage>
        <taxon>Eukaryota</taxon>
        <taxon>Viridiplantae</taxon>
        <taxon>Streptophyta</taxon>
        <taxon>Embryophyta</taxon>
        <taxon>Tracheophyta</taxon>
        <taxon>Spermatophyta</taxon>
        <taxon>Magnoliopsida</taxon>
        <taxon>eudicotyledons</taxon>
        <taxon>Gunneridae</taxon>
        <taxon>Pentapetalae</taxon>
        <taxon>asterids</taxon>
        <taxon>Ericales</taxon>
        <taxon>Actinidiaceae</taxon>
        <taxon>Actinidia</taxon>
    </lineage>
</organism>
<evidence type="ECO:0000313" key="3">
    <source>
        <dbReference type="Proteomes" id="UP000241394"/>
    </source>
</evidence>
<reference evidence="3" key="2">
    <citation type="journal article" date="2018" name="BMC Genomics">
        <title>A manually annotated Actinidia chinensis var. chinensis (kiwifruit) genome highlights the challenges associated with draft genomes and gene prediction in plants.</title>
        <authorList>
            <person name="Pilkington S.M."/>
            <person name="Crowhurst R."/>
            <person name="Hilario E."/>
            <person name="Nardozza S."/>
            <person name="Fraser L."/>
            <person name="Peng Y."/>
            <person name="Gunaseelan K."/>
            <person name="Simpson R."/>
            <person name="Tahir J."/>
            <person name="Deroles S.C."/>
            <person name="Templeton K."/>
            <person name="Luo Z."/>
            <person name="Davy M."/>
            <person name="Cheng C."/>
            <person name="McNeilage M."/>
            <person name="Scaglione D."/>
            <person name="Liu Y."/>
            <person name="Zhang Q."/>
            <person name="Datson P."/>
            <person name="De Silva N."/>
            <person name="Gardiner S.E."/>
            <person name="Bassett H."/>
            <person name="Chagne D."/>
            <person name="McCallum J."/>
            <person name="Dzierzon H."/>
            <person name="Deng C."/>
            <person name="Wang Y.Y."/>
            <person name="Barron L."/>
            <person name="Manako K."/>
            <person name="Bowen J."/>
            <person name="Foster T.M."/>
            <person name="Erridge Z.A."/>
            <person name="Tiffin H."/>
            <person name="Waite C.N."/>
            <person name="Davies K.M."/>
            <person name="Grierson E.P."/>
            <person name="Laing W.A."/>
            <person name="Kirk R."/>
            <person name="Chen X."/>
            <person name="Wood M."/>
            <person name="Montefiori M."/>
            <person name="Brummell D.A."/>
            <person name="Schwinn K.E."/>
            <person name="Catanach A."/>
            <person name="Fullerton C."/>
            <person name="Li D."/>
            <person name="Meiyalaghan S."/>
            <person name="Nieuwenhuizen N."/>
            <person name="Read N."/>
            <person name="Prakash R."/>
            <person name="Hunter D."/>
            <person name="Zhang H."/>
            <person name="McKenzie M."/>
            <person name="Knabel M."/>
            <person name="Harris A."/>
            <person name="Allan A.C."/>
            <person name="Gleave A."/>
            <person name="Chen A."/>
            <person name="Janssen B.J."/>
            <person name="Plunkett B."/>
            <person name="Ampomah-Dwamena C."/>
            <person name="Voogd C."/>
            <person name="Leif D."/>
            <person name="Lafferty D."/>
            <person name="Souleyre E.J.F."/>
            <person name="Varkonyi-Gasic E."/>
            <person name="Gambi F."/>
            <person name="Hanley J."/>
            <person name="Yao J.L."/>
            <person name="Cheung J."/>
            <person name="David K.M."/>
            <person name="Warren B."/>
            <person name="Marsh K."/>
            <person name="Snowden K.C."/>
            <person name="Lin-Wang K."/>
            <person name="Brian L."/>
            <person name="Martinez-Sanchez M."/>
            <person name="Wang M."/>
            <person name="Ileperuma N."/>
            <person name="Macnee N."/>
            <person name="Campin R."/>
            <person name="McAtee P."/>
            <person name="Drummond R.S.M."/>
            <person name="Espley R.V."/>
            <person name="Ireland H.S."/>
            <person name="Wu R."/>
            <person name="Atkinson R.G."/>
            <person name="Karunairetnam S."/>
            <person name="Bulley S."/>
            <person name="Chunkath S."/>
            <person name="Hanley Z."/>
            <person name="Storey R."/>
            <person name="Thrimawithana A.H."/>
            <person name="Thomson S."/>
            <person name="David C."/>
            <person name="Testolin R."/>
            <person name="Huang H."/>
            <person name="Hellens R.P."/>
            <person name="Schaffer R.J."/>
        </authorList>
    </citation>
    <scope>NUCLEOTIDE SEQUENCE [LARGE SCALE GENOMIC DNA]</scope>
    <source>
        <strain evidence="3">cv. Red5</strain>
    </source>
</reference>
<protein>
    <submittedName>
        <fullName evidence="2">AT-rich interactive domain-containing protein</fullName>
    </submittedName>
</protein>
<dbReference type="CDD" id="cd00167">
    <property type="entry name" value="SANT"/>
    <property type="match status" value="1"/>
</dbReference>
<reference evidence="2 3" key="1">
    <citation type="submission" date="2017-07" db="EMBL/GenBank/DDBJ databases">
        <title>An improved, manually edited Actinidia chinensis var. chinensis (kiwifruit) genome highlights the challenges associated with draft genomes and gene prediction in plants.</title>
        <authorList>
            <person name="Pilkington S."/>
            <person name="Crowhurst R."/>
            <person name="Hilario E."/>
            <person name="Nardozza S."/>
            <person name="Fraser L."/>
            <person name="Peng Y."/>
            <person name="Gunaseelan K."/>
            <person name="Simpson R."/>
            <person name="Tahir J."/>
            <person name="Deroles S."/>
            <person name="Templeton K."/>
            <person name="Luo Z."/>
            <person name="Davy M."/>
            <person name="Cheng C."/>
            <person name="Mcneilage M."/>
            <person name="Scaglione D."/>
            <person name="Liu Y."/>
            <person name="Zhang Q."/>
            <person name="Datson P."/>
            <person name="De Silva N."/>
            <person name="Gardiner S."/>
            <person name="Bassett H."/>
            <person name="Chagne D."/>
            <person name="Mccallum J."/>
            <person name="Dzierzon H."/>
            <person name="Deng C."/>
            <person name="Wang Y.-Y."/>
            <person name="Barron N."/>
            <person name="Manako K."/>
            <person name="Bowen J."/>
            <person name="Foster T."/>
            <person name="Erridge Z."/>
            <person name="Tiffin H."/>
            <person name="Waite C."/>
            <person name="Davies K."/>
            <person name="Grierson E."/>
            <person name="Laing W."/>
            <person name="Kirk R."/>
            <person name="Chen X."/>
            <person name="Wood M."/>
            <person name="Montefiori M."/>
            <person name="Brummell D."/>
            <person name="Schwinn K."/>
            <person name="Catanach A."/>
            <person name="Fullerton C."/>
            <person name="Li D."/>
            <person name="Meiyalaghan S."/>
            <person name="Nieuwenhuizen N."/>
            <person name="Read N."/>
            <person name="Prakash R."/>
            <person name="Hunter D."/>
            <person name="Zhang H."/>
            <person name="Mckenzie M."/>
            <person name="Knabel M."/>
            <person name="Harris A."/>
            <person name="Allan A."/>
            <person name="Chen A."/>
            <person name="Janssen B."/>
            <person name="Plunkett B."/>
            <person name="Dwamena C."/>
            <person name="Voogd C."/>
            <person name="Leif D."/>
            <person name="Lafferty D."/>
            <person name="Souleyre E."/>
            <person name="Varkonyi-Gasic E."/>
            <person name="Gambi F."/>
            <person name="Hanley J."/>
            <person name="Yao J.-L."/>
            <person name="Cheung J."/>
            <person name="David K."/>
            <person name="Warren B."/>
            <person name="Marsh K."/>
            <person name="Snowden K."/>
            <person name="Lin-Wang K."/>
            <person name="Brian L."/>
            <person name="Martinez-Sanchez M."/>
            <person name="Wang M."/>
            <person name="Ileperuma N."/>
            <person name="Macnee N."/>
            <person name="Campin R."/>
            <person name="Mcatee P."/>
            <person name="Drummond R."/>
            <person name="Espley R."/>
            <person name="Ireland H."/>
            <person name="Wu R."/>
            <person name="Atkinson R."/>
            <person name="Karunairetnam S."/>
            <person name="Bulley S."/>
            <person name="Chunkath S."/>
            <person name="Hanley Z."/>
            <person name="Storey R."/>
            <person name="Thrimawithana A."/>
            <person name="Thomson S."/>
            <person name="David C."/>
            <person name="Testolin R."/>
        </authorList>
    </citation>
    <scope>NUCLEOTIDE SEQUENCE [LARGE SCALE GENOMIC DNA]</scope>
    <source>
        <strain evidence="3">cv. Red5</strain>
        <tissue evidence="2">Young leaf</tissue>
    </source>
</reference>
<accession>A0A2R6QH82</accession>
<evidence type="ECO:0000313" key="2">
    <source>
        <dbReference type="EMBL" id="PSS07963.1"/>
    </source>
</evidence>
<feature type="region of interest" description="Disordered" evidence="1">
    <location>
        <begin position="427"/>
        <end position="448"/>
    </location>
</feature>
<dbReference type="PANTHER" id="PTHR46872">
    <property type="entry name" value="DNA BINDING PROTEIN"/>
    <property type="match status" value="1"/>
</dbReference>
<dbReference type="OMA" id="CKHWASH"/>
<dbReference type="STRING" id="1590841.A0A2R6QH82"/>
<keyword evidence="3" id="KW-1185">Reference proteome</keyword>
<dbReference type="PANTHER" id="PTHR46872:SF10">
    <property type="entry name" value="MYB-LIKE DOMAIN-CONTAINING PROTEIN"/>
    <property type="match status" value="1"/>
</dbReference>
<feature type="region of interest" description="Disordered" evidence="1">
    <location>
        <begin position="153"/>
        <end position="182"/>
    </location>
</feature>
<evidence type="ECO:0000256" key="1">
    <source>
        <dbReference type="SAM" id="MobiDB-lite"/>
    </source>
</evidence>
<sequence>MVQKRPFGNVESYELSSKHPRQLEYSNHRVSLLEFVCAKDEAQQCNISGEGEGTFTDDRGGIITELPMCTGKDSGTNIHGFNSNTSRANRSTTEEDYGSEAPFHLLFSPEYYNPDRPTRTLVRSEKKNASLLECRPQKVVPVGPDFQADVPEWGAQGANNASDGSDGIDPSTTFTRTSELDLSDHNDVETKLAEICVIPMPEFGPSAYNDEKVGDGRSDCCYCVDSGSFRCVQQHIKEAREKLWRTLGQERFLDLGFSDMGEVVADKWSQEEELLFREVVFSNPASLDKKFWDHLSRVFPSRSKKDIVSNYFNVFMLQIRAVQNRYDPMNIDSDNDEWHWSDDSGDDEVGTAEEDEDSVVESPVCHNDPSHDEILENDSHEYNDDVPCPGYNFENIVVGCDEGTVNVLETCPMTLLSNCGPEHLWDEKGNRALPQDEKGDRDVQDDSCTSDDAGIATQVRQLKSNNSKWHFGSFESTSGGDGHEFALEHCDTHRVWDVGYMTCPKNVDFLPTCSVIEEVFGVGGWNSLASDGDGLN</sequence>
<dbReference type="Gramene" id="PSS07963">
    <property type="protein sequence ID" value="PSS07963"/>
    <property type="gene ID" value="CEY00_Acc18322"/>
</dbReference>
<dbReference type="Proteomes" id="UP000241394">
    <property type="component" value="Chromosome LG16"/>
</dbReference>
<dbReference type="EMBL" id="NKQK01000016">
    <property type="protein sequence ID" value="PSS07963.1"/>
    <property type="molecule type" value="Genomic_DNA"/>
</dbReference>
<dbReference type="OrthoDB" id="1908944at2759"/>
<gene>
    <name evidence="2" type="ORF">CEY00_Acc18322</name>
</gene>
<name>A0A2R6QH82_ACTCC</name>
<proteinExistence type="predicted"/>
<comment type="caution">
    <text evidence="2">The sequence shown here is derived from an EMBL/GenBank/DDBJ whole genome shotgun (WGS) entry which is preliminary data.</text>
</comment>